<dbReference type="InterPro" id="IPR011011">
    <property type="entry name" value="Znf_FYVE_PHD"/>
</dbReference>
<keyword evidence="5 7" id="KW-0808">Transferase</keyword>
<dbReference type="CDD" id="cd00609">
    <property type="entry name" value="AAT_like"/>
    <property type="match status" value="1"/>
</dbReference>
<dbReference type="PANTHER" id="PTHR11879:SF55">
    <property type="entry name" value="GLUTAMATE OXALOACETATE TRANSAMINASE 1, ISOFORM B"/>
    <property type="match status" value="1"/>
</dbReference>
<accession>A0A9N9BS56</accession>
<dbReference type="AlphaFoldDB" id="A0A9N9BS56"/>
<evidence type="ECO:0000256" key="2">
    <source>
        <dbReference type="ARBA" id="ARBA00007441"/>
    </source>
</evidence>
<feature type="domain" description="Inhibitor of growth protein N-terminal histone-binding" evidence="9">
    <location>
        <begin position="1"/>
        <end position="151"/>
    </location>
</feature>
<gene>
    <name evidence="10" type="ORF">DEBURN_LOCUS8253</name>
</gene>
<comment type="subunit">
    <text evidence="3 7">Homodimer.</text>
</comment>
<protein>
    <recommendedName>
        <fullName evidence="7">Aspartate aminotransferase</fullName>
        <ecNumber evidence="7">2.6.1.1</ecNumber>
    </recommendedName>
</protein>
<comment type="miscellaneous">
    <text evidence="7">In eukaryotes there are cytoplasmic, mitochondrial and chloroplastic isozymes.</text>
</comment>
<keyword evidence="4 7" id="KW-0032">Aminotransferase</keyword>
<dbReference type="SMART" id="SM01408">
    <property type="entry name" value="ING"/>
    <property type="match status" value="1"/>
</dbReference>
<dbReference type="OrthoDB" id="6752799at2759"/>
<dbReference type="InterPro" id="IPR024610">
    <property type="entry name" value="ING_N_histone-binding"/>
</dbReference>
<dbReference type="GO" id="GO:0030170">
    <property type="term" value="F:pyridoxal phosphate binding"/>
    <property type="evidence" value="ECO:0007669"/>
    <property type="project" value="InterPro"/>
</dbReference>
<sequence length="785" mass="88323">IDNLPSEINYHFTELSNKDQEIERITERIERRKKRLWCLYDGVPFEDEDSDCSVVENVYEDQDQEGGNESDSEEDGRNEDEQVSENSLKKKRRRVARVITEFEDEEVLKDKIIKDHVRASQLQDEKIEIADKALALVERHIKRLDEDFDSLFPQHNLRENVNESFISEPSSPNKTDTMNAATAIQESPDSNNVQITPQITTRNQSPTAPTQATTSTFTNATSFDQIKGLYYPSGAESAEEGILLLTFPSLIKDSTTPGRRHSSITTNPNNGRRRKQSNSQSNTPTYMANADSTMNVNNNSSLSRSIKLRLFSGDDQLDPDFVDQGTNEINSINFLDAETTSNDYAPIVDNDTYSSGYVQAIDPNEPVYCICRQVSFGEMIGCDGEDIPLAPPDVIFHLTAQYKADTFQHKINLGVGAYRDDSGKPWVLPVVKKAEQIIVNDPTIDHEYLPILGLPPFREASIKLILGSDNPVIREKRVIAVQTISGTGANHLGSLFLSRFYRKSSVIYVSNPTWANHKAIFSNVGLEVKDYVYYSPKTIGLDINGMLESLKNAPNESIILLHACAHNPTGVDPTQEQWKAIADVMEEKKHFPFFDCAYQGFASGDLDRDAWAVRYFVNRGFELLVCQSYAKNFGLYGQRAGCLTFVFKNSETVIKAESQLAILQRSEISNPPAHGARIVNLVLNDPVLYAEWVNNLKTMSSRIQEMRRRLFDKLIELGTPGTWNHIVDQIGMFSFTGLKAPQVKVLKEKYHVYLTNNGRISMAGLSSSNVEYFAKAIDDVVRNVT</sequence>
<dbReference type="CDD" id="cd16858">
    <property type="entry name" value="ING_ING3_Yng2p"/>
    <property type="match status" value="1"/>
</dbReference>
<feature type="region of interest" description="Disordered" evidence="8">
    <location>
        <begin position="254"/>
        <end position="294"/>
    </location>
</feature>
<name>A0A9N9BS56_9GLOM</name>
<evidence type="ECO:0000256" key="8">
    <source>
        <dbReference type="SAM" id="MobiDB-lite"/>
    </source>
</evidence>
<dbReference type="InterPro" id="IPR015424">
    <property type="entry name" value="PyrdxlP-dep_Trfase"/>
</dbReference>
<proteinExistence type="inferred from homology"/>
<dbReference type="Gene3D" id="3.30.40.10">
    <property type="entry name" value="Zinc/RING finger domain, C3HC4 (zinc finger)"/>
    <property type="match status" value="1"/>
</dbReference>
<comment type="catalytic activity">
    <reaction evidence="7">
        <text>L-aspartate + 2-oxoglutarate = oxaloacetate + L-glutamate</text>
        <dbReference type="Rhea" id="RHEA:21824"/>
        <dbReference type="ChEBI" id="CHEBI:16452"/>
        <dbReference type="ChEBI" id="CHEBI:16810"/>
        <dbReference type="ChEBI" id="CHEBI:29985"/>
        <dbReference type="ChEBI" id="CHEBI:29991"/>
        <dbReference type="EC" id="2.6.1.1"/>
    </reaction>
</comment>
<comment type="cofactor">
    <cofactor evidence="1">
        <name>pyridoxal 5'-phosphate</name>
        <dbReference type="ChEBI" id="CHEBI:597326"/>
    </cofactor>
</comment>
<dbReference type="FunFam" id="3.90.1150.10:FF:000001">
    <property type="entry name" value="Aspartate aminotransferase"/>
    <property type="match status" value="1"/>
</dbReference>
<evidence type="ECO:0000313" key="10">
    <source>
        <dbReference type="EMBL" id="CAG8574447.1"/>
    </source>
</evidence>
<feature type="non-terminal residue" evidence="10">
    <location>
        <position position="785"/>
    </location>
</feature>
<dbReference type="PROSITE" id="PS00105">
    <property type="entry name" value="AA_TRANSFER_CLASS_1"/>
    <property type="match status" value="1"/>
</dbReference>
<dbReference type="InterPro" id="IPR013083">
    <property type="entry name" value="Znf_RING/FYVE/PHD"/>
</dbReference>
<dbReference type="EMBL" id="CAJVPK010001164">
    <property type="protein sequence ID" value="CAG8574447.1"/>
    <property type="molecule type" value="Genomic_DNA"/>
</dbReference>
<keyword evidence="11" id="KW-1185">Reference proteome</keyword>
<evidence type="ECO:0000256" key="3">
    <source>
        <dbReference type="ARBA" id="ARBA00011738"/>
    </source>
</evidence>
<dbReference type="Gene3D" id="6.10.140.1740">
    <property type="match status" value="1"/>
</dbReference>
<comment type="caution">
    <text evidence="10">The sequence shown here is derived from an EMBL/GenBank/DDBJ whole genome shotgun (WGS) entry which is preliminary data.</text>
</comment>
<dbReference type="Gene3D" id="3.90.1150.10">
    <property type="entry name" value="Aspartate Aminotransferase, domain 1"/>
    <property type="match status" value="1"/>
</dbReference>
<evidence type="ECO:0000259" key="9">
    <source>
        <dbReference type="SMART" id="SM01408"/>
    </source>
</evidence>
<dbReference type="Gene3D" id="3.40.640.10">
    <property type="entry name" value="Type I PLP-dependent aspartate aminotransferase-like (Major domain)"/>
    <property type="match status" value="1"/>
</dbReference>
<feature type="compositionally biased region" description="Acidic residues" evidence="8">
    <location>
        <begin position="60"/>
        <end position="83"/>
    </location>
</feature>
<feature type="region of interest" description="Disordered" evidence="8">
    <location>
        <begin position="60"/>
        <end position="88"/>
    </location>
</feature>
<comment type="similarity">
    <text evidence="2">Belongs to the class-I pyridoxal-phosphate-dependent aminotransferase family.</text>
</comment>
<organism evidence="10 11">
    <name type="scientific">Diversispora eburnea</name>
    <dbReference type="NCBI Taxonomy" id="1213867"/>
    <lineage>
        <taxon>Eukaryota</taxon>
        <taxon>Fungi</taxon>
        <taxon>Fungi incertae sedis</taxon>
        <taxon>Mucoromycota</taxon>
        <taxon>Glomeromycotina</taxon>
        <taxon>Glomeromycetes</taxon>
        <taxon>Diversisporales</taxon>
        <taxon>Diversisporaceae</taxon>
        <taxon>Diversispora</taxon>
    </lineage>
</organism>
<evidence type="ECO:0000256" key="4">
    <source>
        <dbReference type="ARBA" id="ARBA00022576"/>
    </source>
</evidence>
<dbReference type="InterPro" id="IPR004838">
    <property type="entry name" value="NHTrfase_class1_PyrdxlP-BS"/>
</dbReference>
<feature type="compositionally biased region" description="Polar residues" evidence="8">
    <location>
        <begin position="277"/>
        <end position="294"/>
    </location>
</feature>
<dbReference type="InterPro" id="IPR015422">
    <property type="entry name" value="PyrdxlP-dep_Trfase_small"/>
</dbReference>
<dbReference type="EC" id="2.6.1.1" evidence="7"/>
<reference evidence="10" key="1">
    <citation type="submission" date="2021-06" db="EMBL/GenBank/DDBJ databases">
        <authorList>
            <person name="Kallberg Y."/>
            <person name="Tangrot J."/>
            <person name="Rosling A."/>
        </authorList>
    </citation>
    <scope>NUCLEOTIDE SEQUENCE</scope>
    <source>
        <strain evidence="10">AZ414A</strain>
    </source>
</reference>
<dbReference type="GO" id="GO:0006532">
    <property type="term" value="P:aspartate biosynthetic process"/>
    <property type="evidence" value="ECO:0007669"/>
    <property type="project" value="TreeGrafter"/>
</dbReference>
<dbReference type="InterPro" id="IPR004839">
    <property type="entry name" value="Aminotransferase_I/II_large"/>
</dbReference>
<evidence type="ECO:0000256" key="1">
    <source>
        <dbReference type="ARBA" id="ARBA00001933"/>
    </source>
</evidence>
<evidence type="ECO:0000256" key="7">
    <source>
        <dbReference type="RuleBase" id="RU000480"/>
    </source>
</evidence>
<evidence type="ECO:0000256" key="6">
    <source>
        <dbReference type="ARBA" id="ARBA00022898"/>
    </source>
</evidence>
<dbReference type="GO" id="GO:0004069">
    <property type="term" value="F:L-aspartate:2-oxoglutarate aminotransferase activity"/>
    <property type="evidence" value="ECO:0007669"/>
    <property type="project" value="UniProtKB-EC"/>
</dbReference>
<dbReference type="PRINTS" id="PR00799">
    <property type="entry name" value="TRANSAMINASE"/>
</dbReference>
<dbReference type="PANTHER" id="PTHR11879">
    <property type="entry name" value="ASPARTATE AMINOTRANSFERASE"/>
    <property type="match status" value="1"/>
</dbReference>
<dbReference type="NCBIfam" id="NF006719">
    <property type="entry name" value="PRK09257.1"/>
    <property type="match status" value="1"/>
</dbReference>
<dbReference type="GO" id="GO:0005829">
    <property type="term" value="C:cytosol"/>
    <property type="evidence" value="ECO:0007669"/>
    <property type="project" value="TreeGrafter"/>
</dbReference>
<evidence type="ECO:0000256" key="5">
    <source>
        <dbReference type="ARBA" id="ARBA00022679"/>
    </source>
</evidence>
<dbReference type="Pfam" id="PF00155">
    <property type="entry name" value="Aminotran_1_2"/>
    <property type="match status" value="1"/>
</dbReference>
<feature type="compositionally biased region" description="Polar residues" evidence="8">
    <location>
        <begin position="254"/>
        <end position="270"/>
    </location>
</feature>
<keyword evidence="6" id="KW-0663">Pyridoxal phosphate</keyword>
<dbReference type="FunFam" id="3.40.640.10:FF:000064">
    <property type="entry name" value="Aspartate aminotransferase"/>
    <property type="match status" value="1"/>
</dbReference>
<dbReference type="SUPFAM" id="SSF53383">
    <property type="entry name" value="PLP-dependent transferases"/>
    <property type="match status" value="1"/>
</dbReference>
<dbReference type="SUPFAM" id="SSF57903">
    <property type="entry name" value="FYVE/PHD zinc finger"/>
    <property type="match status" value="1"/>
</dbReference>
<dbReference type="InterPro" id="IPR015421">
    <property type="entry name" value="PyrdxlP-dep_Trfase_major"/>
</dbReference>
<evidence type="ECO:0000313" key="11">
    <source>
        <dbReference type="Proteomes" id="UP000789706"/>
    </source>
</evidence>
<dbReference type="Proteomes" id="UP000789706">
    <property type="component" value="Unassembled WGS sequence"/>
</dbReference>
<dbReference type="Pfam" id="PF12998">
    <property type="entry name" value="ING"/>
    <property type="match status" value="2"/>
</dbReference>
<dbReference type="InterPro" id="IPR000796">
    <property type="entry name" value="Asp_trans"/>
</dbReference>